<dbReference type="InterPro" id="IPR004223">
    <property type="entry name" value="VitB12-dep_Met_synth_activ_dom"/>
</dbReference>
<dbReference type="GeneID" id="92716364"/>
<dbReference type="Gene3D" id="3.40.109.40">
    <property type="match status" value="1"/>
</dbReference>
<dbReference type="InterPro" id="IPR037010">
    <property type="entry name" value="VitB12-dep_Met_synth_activ_sf"/>
</dbReference>
<evidence type="ECO:0000313" key="3">
    <source>
        <dbReference type="Proteomes" id="UP000320585"/>
    </source>
</evidence>
<accession>A0A8D4UUK5</accession>
<dbReference type="Proteomes" id="UP000320585">
    <property type="component" value="Chromosome"/>
</dbReference>
<dbReference type="RefSeq" id="WP_022381730.1">
    <property type="nucleotide sequence ID" value="NZ_AP019697.1"/>
</dbReference>
<proteinExistence type="predicted"/>
<evidence type="ECO:0000313" key="2">
    <source>
        <dbReference type="EMBL" id="BBK25214.1"/>
    </source>
</evidence>
<sequence>MPFYNGTLFQINEKEMLRYAGMNPSSKDFPPEEVSSAVREALALAEPRGIWQVLPYDNKNGIICGDFPMKLEGNAIKHHLANSSSVAVLAVTVGDEIEKQSDAHFKAGEYVKGLLLDAAATTSVEHLADQVDELIQKEASKNGEKTVWRFSPGYGDWPIYQQKQFCQLIQAEKIGVSVTDHSMLFPRKSVSAIIGLSGTIQRDKPPKCSTCSFLNCQFRH</sequence>
<dbReference type="OrthoDB" id="9816190at2"/>
<dbReference type="KEGG" id="dho:Dia5BBH33_11490"/>
<dbReference type="GO" id="GO:0008705">
    <property type="term" value="F:methionine synthase activity"/>
    <property type="evidence" value="ECO:0007669"/>
    <property type="project" value="InterPro"/>
</dbReference>
<dbReference type="AlphaFoldDB" id="A0A8D4UUK5"/>
<organism evidence="2 3">
    <name type="scientific">Dialister hominis</name>
    <dbReference type="NCBI Taxonomy" id="2582419"/>
    <lineage>
        <taxon>Bacteria</taxon>
        <taxon>Bacillati</taxon>
        <taxon>Bacillota</taxon>
        <taxon>Negativicutes</taxon>
        <taxon>Veillonellales</taxon>
        <taxon>Veillonellaceae</taxon>
        <taxon>Dialister</taxon>
    </lineage>
</organism>
<evidence type="ECO:0000259" key="1">
    <source>
        <dbReference type="Pfam" id="PF02965"/>
    </source>
</evidence>
<reference evidence="3" key="1">
    <citation type="submission" date="2019-05" db="EMBL/GenBank/DDBJ databases">
        <title>Complete genome sequencing of Dialister sp. strain 5BBH33.</title>
        <authorList>
            <person name="Sakamoto M."/>
            <person name="Murakami T."/>
            <person name="Mori H."/>
        </authorList>
    </citation>
    <scope>NUCLEOTIDE SEQUENCE [LARGE SCALE GENOMIC DNA]</scope>
    <source>
        <strain evidence="3">5BBH33</strain>
    </source>
</reference>
<feature type="domain" description="AdoMet activation" evidence="1">
    <location>
        <begin position="84"/>
        <end position="194"/>
    </location>
</feature>
<dbReference type="SUPFAM" id="SSF56507">
    <property type="entry name" value="Methionine synthase activation domain-like"/>
    <property type="match status" value="1"/>
</dbReference>
<name>A0A8D4UUK5_9FIRM</name>
<gene>
    <name evidence="2" type="ORF">Dia5BBH33_11490</name>
</gene>
<protein>
    <recommendedName>
        <fullName evidence="1">AdoMet activation domain-containing protein</fullName>
    </recommendedName>
</protein>
<dbReference type="Pfam" id="PF02965">
    <property type="entry name" value="Met_synt_B12"/>
    <property type="match status" value="1"/>
</dbReference>
<dbReference type="EMBL" id="AP019697">
    <property type="protein sequence ID" value="BBK25214.1"/>
    <property type="molecule type" value="Genomic_DNA"/>
</dbReference>
<keyword evidence="3" id="KW-1185">Reference proteome</keyword>